<dbReference type="InterPro" id="IPR004752">
    <property type="entry name" value="AmpG_permease/AT-1"/>
</dbReference>
<proteinExistence type="predicted"/>
<feature type="transmembrane region" description="Helical" evidence="6">
    <location>
        <begin position="311"/>
        <end position="333"/>
    </location>
</feature>
<name>A0ABT7BYG2_9CYAN</name>
<dbReference type="PANTHER" id="PTHR12778:SF10">
    <property type="entry name" value="MAJOR FACILITATOR SUPERFAMILY DOMAIN-CONTAINING PROTEIN 3"/>
    <property type="match status" value="1"/>
</dbReference>
<dbReference type="Gene3D" id="1.20.1250.20">
    <property type="entry name" value="MFS general substrate transporter like domains"/>
    <property type="match status" value="1"/>
</dbReference>
<feature type="transmembrane region" description="Helical" evidence="6">
    <location>
        <begin position="147"/>
        <end position="168"/>
    </location>
</feature>
<comment type="caution">
    <text evidence="7">The sequence shown here is derived from an EMBL/GenBank/DDBJ whole genome shotgun (WGS) entry which is preliminary data.</text>
</comment>
<evidence type="ECO:0000256" key="4">
    <source>
        <dbReference type="ARBA" id="ARBA00022989"/>
    </source>
</evidence>
<sequence length="406" mass="44132">MTGLAKHRLKTAALLGSLYISQYIPLTFIYEALPAFVRQQGMSLETIGLLPLVALPTVFKFLWAPAIDRYGFTQWGHYRFWIIGFQLLAIASAAIAADLSPARNFPLVLGAMFALCLWCASQDIATDALAVGVLTSQERGWGNGIQLSGNYLGAAVGGGGMLVLLDWWGWKPSMLILTGLMLVALLPIFNFRETCVQKNDISQFVLLDLVRFCRRPQIWRWLIVLTLFSTGPMVANTMFRPLLVDIGLSMTEIGLLLGALGYAAGIFGAIAAGLLVTRLGRWRSLLWFCSLRVFAIATYLLPALGVVNLPLLYGVAIAFQFTNGMAMTALFTLMMDRSKLTTPGTDFTLQTSFIYFGGLLTAPLSGFAATSWGYQGAFALALTLALGSVVSILGLVERNLASIESI</sequence>
<comment type="subcellular location">
    <subcellularLocation>
        <location evidence="1">Membrane</location>
        <topology evidence="1">Multi-pass membrane protein</topology>
    </subcellularLocation>
</comment>
<feature type="transmembrane region" description="Helical" evidence="6">
    <location>
        <begin position="78"/>
        <end position="97"/>
    </location>
</feature>
<evidence type="ECO:0000256" key="5">
    <source>
        <dbReference type="ARBA" id="ARBA00023136"/>
    </source>
</evidence>
<feature type="transmembrane region" description="Helical" evidence="6">
    <location>
        <begin position="109"/>
        <end position="135"/>
    </location>
</feature>
<dbReference type="RefSeq" id="WP_283758879.1">
    <property type="nucleotide sequence ID" value="NZ_JAQOSQ010000013.1"/>
</dbReference>
<dbReference type="Pfam" id="PF07690">
    <property type="entry name" value="MFS_1"/>
    <property type="match status" value="1"/>
</dbReference>
<evidence type="ECO:0000256" key="3">
    <source>
        <dbReference type="ARBA" id="ARBA00022692"/>
    </source>
</evidence>
<dbReference type="Proteomes" id="UP001232992">
    <property type="component" value="Unassembled WGS sequence"/>
</dbReference>
<dbReference type="InterPro" id="IPR036259">
    <property type="entry name" value="MFS_trans_sf"/>
</dbReference>
<feature type="transmembrane region" description="Helical" evidence="6">
    <location>
        <begin position="42"/>
        <end position="66"/>
    </location>
</feature>
<accession>A0ABT7BYG2</accession>
<protein>
    <submittedName>
        <fullName evidence="7">MFS transporter</fullName>
    </submittedName>
</protein>
<feature type="transmembrane region" description="Helical" evidence="6">
    <location>
        <begin position="285"/>
        <end position="305"/>
    </location>
</feature>
<dbReference type="PANTHER" id="PTHR12778">
    <property type="entry name" value="SOLUTE CARRIER FAMILY 33 ACETYL-COA TRANSPORTER -RELATED"/>
    <property type="match status" value="1"/>
</dbReference>
<gene>
    <name evidence="7" type="ORF">PMH09_13650</name>
</gene>
<dbReference type="CDD" id="cd17485">
    <property type="entry name" value="MFS_MFSD3"/>
    <property type="match status" value="1"/>
</dbReference>
<keyword evidence="5 6" id="KW-0472">Membrane</keyword>
<keyword evidence="8" id="KW-1185">Reference proteome</keyword>
<dbReference type="EMBL" id="JAQOSQ010000013">
    <property type="protein sequence ID" value="MDJ1184225.1"/>
    <property type="molecule type" value="Genomic_DNA"/>
</dbReference>
<evidence type="ECO:0000256" key="2">
    <source>
        <dbReference type="ARBA" id="ARBA00022448"/>
    </source>
</evidence>
<dbReference type="SUPFAM" id="SSF103473">
    <property type="entry name" value="MFS general substrate transporter"/>
    <property type="match status" value="1"/>
</dbReference>
<organism evidence="7 8">
    <name type="scientific">Roseofilum casamattae BLCC-M143</name>
    <dbReference type="NCBI Taxonomy" id="3022442"/>
    <lineage>
        <taxon>Bacteria</taxon>
        <taxon>Bacillati</taxon>
        <taxon>Cyanobacteriota</taxon>
        <taxon>Cyanophyceae</taxon>
        <taxon>Desertifilales</taxon>
        <taxon>Desertifilaceae</taxon>
        <taxon>Roseofilum</taxon>
        <taxon>Roseofilum casamattae</taxon>
    </lineage>
</organism>
<keyword evidence="2" id="KW-0813">Transport</keyword>
<feature type="transmembrane region" description="Helical" evidence="6">
    <location>
        <begin position="12"/>
        <end position="30"/>
    </location>
</feature>
<evidence type="ECO:0000256" key="1">
    <source>
        <dbReference type="ARBA" id="ARBA00004141"/>
    </source>
</evidence>
<keyword evidence="4 6" id="KW-1133">Transmembrane helix</keyword>
<feature type="transmembrane region" description="Helical" evidence="6">
    <location>
        <begin position="255"/>
        <end position="276"/>
    </location>
</feature>
<evidence type="ECO:0000313" key="7">
    <source>
        <dbReference type="EMBL" id="MDJ1184225.1"/>
    </source>
</evidence>
<feature type="transmembrane region" description="Helical" evidence="6">
    <location>
        <begin position="378"/>
        <end position="396"/>
    </location>
</feature>
<feature type="transmembrane region" description="Helical" evidence="6">
    <location>
        <begin position="218"/>
        <end position="235"/>
    </location>
</feature>
<reference evidence="7 8" key="1">
    <citation type="submission" date="2023-01" db="EMBL/GenBank/DDBJ databases">
        <title>Novel diversity within Roseofilum (Cyanobacteria; Desertifilaceae) from marine benthic mats with descriptions of four novel species.</title>
        <authorList>
            <person name="Wang Y."/>
            <person name="Berthold D.E."/>
            <person name="Hu J."/>
            <person name="Lefler F.W."/>
            <person name="Laughinghouse H.D. IV."/>
        </authorList>
    </citation>
    <scope>NUCLEOTIDE SEQUENCE [LARGE SCALE GENOMIC DNA]</scope>
    <source>
        <strain evidence="7 8">BLCC-M143</strain>
    </source>
</reference>
<evidence type="ECO:0000313" key="8">
    <source>
        <dbReference type="Proteomes" id="UP001232992"/>
    </source>
</evidence>
<feature type="transmembrane region" description="Helical" evidence="6">
    <location>
        <begin position="174"/>
        <end position="191"/>
    </location>
</feature>
<feature type="transmembrane region" description="Helical" evidence="6">
    <location>
        <begin position="353"/>
        <end position="372"/>
    </location>
</feature>
<evidence type="ECO:0000256" key="6">
    <source>
        <dbReference type="SAM" id="Phobius"/>
    </source>
</evidence>
<keyword evidence="3 6" id="KW-0812">Transmembrane</keyword>
<dbReference type="InterPro" id="IPR011701">
    <property type="entry name" value="MFS"/>
</dbReference>